<organism evidence="1">
    <name type="scientific">viral metagenome</name>
    <dbReference type="NCBI Taxonomy" id="1070528"/>
    <lineage>
        <taxon>unclassified sequences</taxon>
        <taxon>metagenomes</taxon>
        <taxon>organismal metagenomes</taxon>
    </lineage>
</organism>
<proteinExistence type="predicted"/>
<evidence type="ECO:0000313" key="1">
    <source>
        <dbReference type="EMBL" id="QJA60407.1"/>
    </source>
</evidence>
<sequence length="80" mass="9141">MNHIKTYSELDRIYLTPKWIGNQERGDGTEFALYNVGTYTLSIITLWERGAEPLCWHCGNRIAAFENGLCSICEGERGKE</sequence>
<reference evidence="1" key="1">
    <citation type="submission" date="2020-03" db="EMBL/GenBank/DDBJ databases">
        <title>The deep terrestrial virosphere.</title>
        <authorList>
            <person name="Holmfeldt K."/>
            <person name="Nilsson E."/>
            <person name="Simone D."/>
            <person name="Lopez-Fernandez M."/>
            <person name="Wu X."/>
            <person name="de Brujin I."/>
            <person name="Lundin D."/>
            <person name="Andersson A."/>
            <person name="Bertilsson S."/>
            <person name="Dopson M."/>
        </authorList>
    </citation>
    <scope>NUCLEOTIDE SEQUENCE</scope>
    <source>
        <strain evidence="1">MM415B01121</strain>
    </source>
</reference>
<dbReference type="EMBL" id="MT141407">
    <property type="protein sequence ID" value="QJA60407.1"/>
    <property type="molecule type" value="Genomic_DNA"/>
</dbReference>
<accession>A0A6M3ITJ8</accession>
<dbReference type="AlphaFoldDB" id="A0A6M3ITJ8"/>
<gene>
    <name evidence="1" type="ORF">MM415B01121_0025</name>
</gene>
<name>A0A6M3ITJ8_9ZZZZ</name>
<protein>
    <submittedName>
        <fullName evidence="1">Uncharacterized protein</fullName>
    </submittedName>
</protein>